<dbReference type="PANTHER" id="PTHR30389">
    <property type="entry name" value="FUMARATE HYDRATASE-RELATED"/>
    <property type="match status" value="1"/>
</dbReference>
<dbReference type="InterPro" id="IPR051208">
    <property type="entry name" value="Class-I_Fumarase/Tartrate_DH"/>
</dbReference>
<dbReference type="EMBL" id="UFZQ01000001">
    <property type="protein sequence ID" value="STE86037.1"/>
    <property type="molecule type" value="Genomic_DNA"/>
</dbReference>
<reference evidence="8 9" key="1">
    <citation type="submission" date="2018-06" db="EMBL/GenBank/DDBJ databases">
        <authorList>
            <consortium name="Pathogen Informatics"/>
            <person name="Doyle S."/>
        </authorList>
    </citation>
    <scope>NUCLEOTIDE SEQUENCE [LARGE SCALE GENOMIC DNA]</scope>
    <source>
        <strain evidence="8 9">NCTC10418</strain>
    </source>
</reference>
<evidence type="ECO:0000256" key="5">
    <source>
        <dbReference type="ARBA" id="ARBA00023014"/>
    </source>
</evidence>
<evidence type="ECO:0000313" key="9">
    <source>
        <dbReference type="Proteomes" id="UP000255460"/>
    </source>
</evidence>
<evidence type="ECO:0000313" key="8">
    <source>
        <dbReference type="EMBL" id="STE86037.1"/>
    </source>
</evidence>
<dbReference type="GO" id="GO:0051539">
    <property type="term" value="F:4 iron, 4 sulfur cluster binding"/>
    <property type="evidence" value="ECO:0007669"/>
    <property type="project" value="UniProtKB-KW"/>
</dbReference>
<evidence type="ECO:0000256" key="2">
    <source>
        <dbReference type="ARBA" id="ARBA00022485"/>
    </source>
</evidence>
<keyword evidence="5" id="KW-0411">Iron-sulfur</keyword>
<evidence type="ECO:0000256" key="1">
    <source>
        <dbReference type="ARBA" id="ARBA00008876"/>
    </source>
</evidence>
<dbReference type="AlphaFoldDB" id="A0A376KVG4"/>
<dbReference type="PANTHER" id="PTHR30389:SF0">
    <property type="entry name" value="FUMARATE HYDRATASE CLASS I, AEROBIC"/>
    <property type="match status" value="1"/>
</dbReference>
<keyword evidence="6 8" id="KW-0456">Lyase</keyword>
<comment type="similarity">
    <text evidence="1">Belongs to the class-I fumarase family.</text>
</comment>
<dbReference type="GO" id="GO:0046872">
    <property type="term" value="F:metal ion binding"/>
    <property type="evidence" value="ECO:0007669"/>
    <property type="project" value="UniProtKB-KW"/>
</dbReference>
<accession>A0A376KVG4</accession>
<protein>
    <submittedName>
        <fullName evidence="8">Class I fumarate hydratase</fullName>
        <ecNumber evidence="8">4.2.1.2</ecNumber>
    </submittedName>
</protein>
<keyword evidence="2" id="KW-0004">4Fe-4S</keyword>
<dbReference type="Proteomes" id="UP000255460">
    <property type="component" value="Unassembled WGS sequence"/>
</dbReference>
<proteinExistence type="inferred from homology"/>
<sequence>MMRHLCCVRLTNNRWPTFCVTRKPAKMINMWRCKFLRNSDIAAKGVLPTCQDTGTAIIVGKKGQRVWTGGCDEAALARGVYNTYIEDNLRYSQNAPLDMYKEVNTGTNLPAQIDLYAVDGDEYKFLCIAKGGGSANKTYLYQETKALLTPGKLKNYLVEKMRTLGTAACPPYHIAFVIGGTSAETNLKTVKLASAKYYDELPTEGE</sequence>
<dbReference type="Pfam" id="PF05681">
    <property type="entry name" value="Fumerase"/>
    <property type="match status" value="1"/>
</dbReference>
<evidence type="ECO:0000256" key="3">
    <source>
        <dbReference type="ARBA" id="ARBA00022723"/>
    </source>
</evidence>
<dbReference type="EC" id="4.2.1.2" evidence="8"/>
<name>A0A376KVG4_ECOLX</name>
<organism evidence="8 9">
    <name type="scientific">Escherichia coli</name>
    <dbReference type="NCBI Taxonomy" id="562"/>
    <lineage>
        <taxon>Bacteria</taxon>
        <taxon>Pseudomonadati</taxon>
        <taxon>Pseudomonadota</taxon>
        <taxon>Gammaproteobacteria</taxon>
        <taxon>Enterobacterales</taxon>
        <taxon>Enterobacteriaceae</taxon>
        <taxon>Escherichia</taxon>
    </lineage>
</organism>
<keyword evidence="4" id="KW-0408">Iron</keyword>
<evidence type="ECO:0000256" key="4">
    <source>
        <dbReference type="ARBA" id="ARBA00023004"/>
    </source>
</evidence>
<gene>
    <name evidence="8" type="primary">fumA_2</name>
    <name evidence="8" type="ORF">NCTC10418_03668</name>
</gene>
<dbReference type="GO" id="GO:0004333">
    <property type="term" value="F:fumarate hydratase activity"/>
    <property type="evidence" value="ECO:0007669"/>
    <property type="project" value="UniProtKB-EC"/>
</dbReference>
<dbReference type="InterPro" id="IPR004646">
    <property type="entry name" value="Fe-S_hydro-lyase_TtdA-typ_cat"/>
</dbReference>
<keyword evidence="3" id="KW-0479">Metal-binding</keyword>
<evidence type="ECO:0000259" key="7">
    <source>
        <dbReference type="Pfam" id="PF05681"/>
    </source>
</evidence>
<feature type="domain" description="Fe-S hydro-lyase tartrate dehydratase alpha-type catalytic" evidence="7">
    <location>
        <begin position="34"/>
        <end position="199"/>
    </location>
</feature>
<evidence type="ECO:0000256" key="6">
    <source>
        <dbReference type="ARBA" id="ARBA00023239"/>
    </source>
</evidence>